<keyword evidence="1" id="KW-0547">Nucleotide-binding</keyword>
<evidence type="ECO:0000256" key="1">
    <source>
        <dbReference type="ARBA" id="ARBA00022741"/>
    </source>
</evidence>
<feature type="domain" description="Helicase C-terminal" evidence="6">
    <location>
        <begin position="835"/>
        <end position="1010"/>
    </location>
</feature>
<evidence type="ECO:0000313" key="8">
    <source>
        <dbReference type="Proteomes" id="UP000683000"/>
    </source>
</evidence>
<dbReference type="SUPFAM" id="SSF52540">
    <property type="entry name" value="P-loop containing nucleoside triphosphate hydrolases"/>
    <property type="match status" value="2"/>
</dbReference>
<evidence type="ECO:0000259" key="6">
    <source>
        <dbReference type="PROSITE" id="PS51194"/>
    </source>
</evidence>
<feature type="compositionally biased region" description="Polar residues" evidence="4">
    <location>
        <begin position="1295"/>
        <end position="1308"/>
    </location>
</feature>
<dbReference type="GO" id="GO:0005524">
    <property type="term" value="F:ATP binding"/>
    <property type="evidence" value="ECO:0007669"/>
    <property type="project" value="InterPro"/>
</dbReference>
<dbReference type="Gene3D" id="3.40.50.10810">
    <property type="entry name" value="Tandem AAA-ATPase domain"/>
    <property type="match status" value="1"/>
</dbReference>
<feature type="compositionally biased region" description="Gly residues" evidence="4">
    <location>
        <begin position="1275"/>
        <end position="1286"/>
    </location>
</feature>
<gene>
    <name evidence="7" type="ORF">JVT61DRAFT_9412</name>
</gene>
<feature type="domain" description="Helicase ATP-binding" evidence="5">
    <location>
        <begin position="405"/>
        <end position="627"/>
    </location>
</feature>
<dbReference type="SMART" id="SM00487">
    <property type="entry name" value="DEXDc"/>
    <property type="match status" value="1"/>
</dbReference>
<dbReference type="Gene3D" id="3.40.50.300">
    <property type="entry name" value="P-loop containing nucleotide triphosphate hydrolases"/>
    <property type="match status" value="1"/>
</dbReference>
<dbReference type="InterPro" id="IPR001650">
    <property type="entry name" value="Helicase_C-like"/>
</dbReference>
<dbReference type="EMBL" id="JAGFBS010000034">
    <property type="protein sequence ID" value="KAG6371404.1"/>
    <property type="molecule type" value="Genomic_DNA"/>
</dbReference>
<dbReference type="InterPro" id="IPR027417">
    <property type="entry name" value="P-loop_NTPase"/>
</dbReference>
<feature type="region of interest" description="Disordered" evidence="4">
    <location>
        <begin position="1238"/>
        <end position="1308"/>
    </location>
</feature>
<protein>
    <submittedName>
        <fullName evidence="7">P-loop containing nucleoside triphosphate hydrolase protein</fullName>
    </submittedName>
</protein>
<proteinExistence type="predicted"/>
<evidence type="ECO:0000256" key="4">
    <source>
        <dbReference type="SAM" id="MobiDB-lite"/>
    </source>
</evidence>
<keyword evidence="8" id="KW-1185">Reference proteome</keyword>
<dbReference type="InterPro" id="IPR038718">
    <property type="entry name" value="SNF2-like_sf"/>
</dbReference>
<dbReference type="InterPro" id="IPR049730">
    <property type="entry name" value="SNF2/RAD54-like_C"/>
</dbReference>
<sequence>MPTQSFKAALLLFSKDEDGLPWNSPRWQKLTGVFGLPWETDPDASDDAPAKNVPSWNVRVANAVKVFTQAAWSLPSKEQDEYITTRVIDNNALGRSAWTTWIQKESKNWKINTIIDQVLVTQNASPTAVLSAMRVQQLPSAEDAQIYLAQNNLAVELFGEEAFIESSDYLKPVVGNFCRTLLSQTWNRYRKLNHRELNKMQKGIANVGDKWKFMVENPKNVTAKEIKLFLRELRHLLLLLSRYNDDDSKKLVSGYVADLEAMLATLMKDASIGDPWKIPKPIQDALRALASREDVEAIAGQIKVSLENVQMSANPEPLELELDDNVDLKGWKEGVEELSKVSEESLWTMLGFPEKKLPFMQKWTDSGATIDPWSAEGQAWLEDERSDRLPLKPRWHQLVGIYRMLERAFEGKPVLLMDGVGLGKTLQVLGTIACLTFYRNHYSSHKKFPGQFADRKFSSPDGNIPDLPYVIVCPVNLREQWHAEIKRFLAFATFDILPYVGRFHARKTWWETLFQKSEQPKINRIILATFSAIQDDASICYDRAGKAEMGKPLKSARFAKNALNTLFGHQYTLLAVDEAHAARKHNVAHTAVRALKEKAKVLVAMTATPVTTRPQDLYIMGQWMGIPGFDNFGEFSDMSRQINRASRADSKALRDAGAEGSIIRGMLSGARNKEAPSLELPGLVHEVMQKMRERFAANVIRRTIDSIDYKNEKLFGMKPYLEHVMEVRMYEWEMEMLRDIAKVLVQENPIASIDTRKNFYIEFRRSILHPTSNPKTDMDFPTIDSIEAWGNHRQKTVKLDVLGKIVKYHLEKDGRPPLTMCEDGQNMIPNKTGLADDTEYAECDRIVIFSAFPSSNRMITSILKLHNVSAAEMHGAMSIKQRQAALNSFRKSTRNHGDRVLILSAVGLVGLNLACANIMIMVDTTWSAMDDEQLKGRIFRYPQQKQVHFYRLIALNTPDVFLNSIAFGKGELHTAFVNSHPEFQQLFESELVEDDNTSLISVPLRLKDAESSNLKGKGSSRGTGRGRGRGRGKGKNTKGTRQAKNAAEVAVESTEIDLAEAEESSDDDNTSPVTSRDNDDGKSKACDHLVGSALKRPPTSPPGGKTTRKPKRSRKGTITRAVDEESLLVRAADAIQVDNASTCAKEPQSIVEGTSTEAFTRPQLKLRPPPIEVAVIALPAALTADMDTQDVGDGDEILALLNEPGGQNSPDTEEGQALAALGGTTQSSLTFLPSVPAANSDIEDASPVTRPFHSNPNSSREKPKFGASRGLLAGTHGGVLGQGRDGTGSRARVRQTYNTTSKRTNLDR</sequence>
<evidence type="ECO:0000256" key="2">
    <source>
        <dbReference type="ARBA" id="ARBA00022801"/>
    </source>
</evidence>
<keyword evidence="2 7" id="KW-0378">Hydrolase</keyword>
<feature type="compositionally biased region" description="Basic and acidic residues" evidence="4">
    <location>
        <begin position="1076"/>
        <end position="1087"/>
    </location>
</feature>
<dbReference type="GO" id="GO:0016787">
    <property type="term" value="F:hydrolase activity"/>
    <property type="evidence" value="ECO:0007669"/>
    <property type="project" value="UniProtKB-KW"/>
</dbReference>
<dbReference type="Pfam" id="PF00271">
    <property type="entry name" value="Helicase_C"/>
    <property type="match status" value="1"/>
</dbReference>
<feature type="region of interest" description="Disordered" evidence="4">
    <location>
        <begin position="1010"/>
        <end position="1120"/>
    </location>
</feature>
<feature type="compositionally biased region" description="Acidic residues" evidence="4">
    <location>
        <begin position="1054"/>
        <end position="1069"/>
    </location>
</feature>
<dbReference type="Proteomes" id="UP000683000">
    <property type="component" value="Unassembled WGS sequence"/>
</dbReference>
<dbReference type="OrthoDB" id="3270319at2759"/>
<name>A0A8I2YG77_9AGAM</name>
<accession>A0A8I2YG77</accession>
<dbReference type="CDD" id="cd18793">
    <property type="entry name" value="SF2_C_SNF"/>
    <property type="match status" value="1"/>
</dbReference>
<reference evidence="7" key="1">
    <citation type="submission" date="2021-03" db="EMBL/GenBank/DDBJ databases">
        <title>Evolutionary innovations through gain and loss of genes in the ectomycorrhizal Boletales.</title>
        <authorList>
            <person name="Wu G."/>
            <person name="Miyauchi S."/>
            <person name="Morin E."/>
            <person name="Yang Z.-L."/>
            <person name="Xu J."/>
            <person name="Martin F.M."/>
        </authorList>
    </citation>
    <scope>NUCLEOTIDE SEQUENCE</scope>
    <source>
        <strain evidence="7">BR01</strain>
    </source>
</reference>
<keyword evidence="3" id="KW-0067">ATP-binding</keyword>
<evidence type="ECO:0000256" key="3">
    <source>
        <dbReference type="ARBA" id="ARBA00022840"/>
    </source>
</evidence>
<comment type="caution">
    <text evidence="7">The sequence shown here is derived from an EMBL/GenBank/DDBJ whole genome shotgun (WGS) entry which is preliminary data.</text>
</comment>
<organism evidence="7 8">
    <name type="scientific">Boletus reticuloceps</name>
    <dbReference type="NCBI Taxonomy" id="495285"/>
    <lineage>
        <taxon>Eukaryota</taxon>
        <taxon>Fungi</taxon>
        <taxon>Dikarya</taxon>
        <taxon>Basidiomycota</taxon>
        <taxon>Agaricomycotina</taxon>
        <taxon>Agaricomycetes</taxon>
        <taxon>Agaricomycetidae</taxon>
        <taxon>Boletales</taxon>
        <taxon>Boletineae</taxon>
        <taxon>Boletaceae</taxon>
        <taxon>Boletoideae</taxon>
        <taxon>Boletus</taxon>
    </lineage>
</organism>
<feature type="compositionally biased region" description="Basic residues" evidence="4">
    <location>
        <begin position="1024"/>
        <end position="1038"/>
    </location>
</feature>
<evidence type="ECO:0000259" key="5">
    <source>
        <dbReference type="PROSITE" id="PS51192"/>
    </source>
</evidence>
<dbReference type="SMART" id="SM00490">
    <property type="entry name" value="HELICc"/>
    <property type="match status" value="1"/>
</dbReference>
<dbReference type="PROSITE" id="PS51192">
    <property type="entry name" value="HELICASE_ATP_BIND_1"/>
    <property type="match status" value="1"/>
</dbReference>
<dbReference type="Pfam" id="PF00176">
    <property type="entry name" value="SNF2-rel_dom"/>
    <property type="match status" value="1"/>
</dbReference>
<evidence type="ECO:0000313" key="7">
    <source>
        <dbReference type="EMBL" id="KAG6371404.1"/>
    </source>
</evidence>
<dbReference type="PANTHER" id="PTHR10799">
    <property type="entry name" value="SNF2/RAD54 HELICASE FAMILY"/>
    <property type="match status" value="1"/>
</dbReference>
<dbReference type="PROSITE" id="PS51194">
    <property type="entry name" value="HELICASE_CTER"/>
    <property type="match status" value="1"/>
</dbReference>
<feature type="compositionally biased region" description="Basic residues" evidence="4">
    <location>
        <begin position="1106"/>
        <end position="1117"/>
    </location>
</feature>
<dbReference type="InterPro" id="IPR014001">
    <property type="entry name" value="Helicase_ATP-bd"/>
</dbReference>
<dbReference type="InterPro" id="IPR000330">
    <property type="entry name" value="SNF2_N"/>
</dbReference>